<name>A0A4Q8APH0_9MICO</name>
<sequence length="294" mass="30906">MAVQMGFAAFSDDALARERALAREQVYSRQGQQEEPGEYTDPDSGRTVLLRASEWRLLQLERELARRAARRDATTAEPADLGSGQRPGPRPDGGVEDAGAAASAQSRPAGRRLLRRSWAPFGAGLLLGALAALTTTGILRAPDLALFGAGPAEQTPTPTPMADGYEALLNVFSADGKGSHEASLPAVLESSFAPDDVAIVFLPANGNTGTRVYAARNGPAQLCLVAVIPSQQLALNCGELADVARGGLTLHFWLTDGLQQARSLLGDNVDITASMATVSWNPDGSFSITQTPID</sequence>
<dbReference type="EMBL" id="SHLC01000001">
    <property type="protein sequence ID" value="RZU66554.1"/>
    <property type="molecule type" value="Genomic_DNA"/>
</dbReference>
<dbReference type="Proteomes" id="UP000291483">
    <property type="component" value="Unassembled WGS sequence"/>
</dbReference>
<reference evidence="3 4" key="1">
    <citation type="submission" date="2019-02" db="EMBL/GenBank/DDBJ databases">
        <title>Sequencing the genomes of 1000 actinobacteria strains.</title>
        <authorList>
            <person name="Klenk H.-P."/>
        </authorList>
    </citation>
    <scope>NUCLEOTIDE SEQUENCE [LARGE SCALE GENOMIC DNA]</scope>
    <source>
        <strain evidence="3 4">DSM 18319</strain>
    </source>
</reference>
<evidence type="ECO:0000313" key="4">
    <source>
        <dbReference type="Proteomes" id="UP000291483"/>
    </source>
</evidence>
<organism evidence="3 4">
    <name type="scientific">Microterricola gilva</name>
    <dbReference type="NCBI Taxonomy" id="393267"/>
    <lineage>
        <taxon>Bacteria</taxon>
        <taxon>Bacillati</taxon>
        <taxon>Actinomycetota</taxon>
        <taxon>Actinomycetes</taxon>
        <taxon>Micrococcales</taxon>
        <taxon>Microbacteriaceae</taxon>
        <taxon>Microterricola</taxon>
    </lineage>
</organism>
<evidence type="ECO:0000256" key="1">
    <source>
        <dbReference type="SAM" id="MobiDB-lite"/>
    </source>
</evidence>
<keyword evidence="2" id="KW-1133">Transmembrane helix</keyword>
<feature type="compositionally biased region" description="Low complexity" evidence="1">
    <location>
        <begin position="98"/>
        <end position="108"/>
    </location>
</feature>
<keyword evidence="4" id="KW-1185">Reference proteome</keyword>
<evidence type="ECO:0000256" key="2">
    <source>
        <dbReference type="SAM" id="Phobius"/>
    </source>
</evidence>
<feature type="region of interest" description="Disordered" evidence="1">
    <location>
        <begin position="25"/>
        <end position="45"/>
    </location>
</feature>
<comment type="caution">
    <text evidence="3">The sequence shown here is derived from an EMBL/GenBank/DDBJ whole genome shotgun (WGS) entry which is preliminary data.</text>
</comment>
<dbReference type="RefSeq" id="WP_130506736.1">
    <property type="nucleotide sequence ID" value="NZ_SHLC01000001.1"/>
</dbReference>
<feature type="transmembrane region" description="Helical" evidence="2">
    <location>
        <begin position="117"/>
        <end position="139"/>
    </location>
</feature>
<protein>
    <submittedName>
        <fullName evidence="3">Uncharacterized protein</fullName>
    </submittedName>
</protein>
<keyword evidence="2" id="KW-0472">Membrane</keyword>
<evidence type="ECO:0000313" key="3">
    <source>
        <dbReference type="EMBL" id="RZU66554.1"/>
    </source>
</evidence>
<gene>
    <name evidence="3" type="ORF">EV379_2912</name>
</gene>
<dbReference type="AlphaFoldDB" id="A0A4Q8APH0"/>
<keyword evidence="2" id="KW-0812">Transmembrane</keyword>
<dbReference type="OrthoDB" id="5110044at2"/>
<accession>A0A4Q8APH0</accession>
<feature type="region of interest" description="Disordered" evidence="1">
    <location>
        <begin position="68"/>
        <end position="109"/>
    </location>
</feature>
<proteinExistence type="predicted"/>